<dbReference type="PANTHER" id="PTHR10628:SF30">
    <property type="entry name" value="EXO-ALPHA-SIALIDASE"/>
    <property type="match status" value="1"/>
</dbReference>
<dbReference type="InterPro" id="IPR011040">
    <property type="entry name" value="Sialidase"/>
</dbReference>
<keyword evidence="5" id="KW-0472">Membrane</keyword>
<protein>
    <recommendedName>
        <fullName evidence="3">exo-alpha-sialidase</fullName>
        <ecNumber evidence="3">3.2.1.18</ecNumber>
    </recommendedName>
</protein>
<evidence type="ECO:0000256" key="6">
    <source>
        <dbReference type="SAM" id="SignalP"/>
    </source>
</evidence>
<dbReference type="AlphaFoldDB" id="A0A5N5RD03"/>
<keyword evidence="6" id="KW-0732">Signal</keyword>
<evidence type="ECO:0000256" key="2">
    <source>
        <dbReference type="ARBA" id="ARBA00009348"/>
    </source>
</evidence>
<feature type="chain" id="PRO_5024941939" description="exo-alpha-sialidase" evidence="6">
    <location>
        <begin position="40"/>
        <end position="883"/>
    </location>
</feature>
<dbReference type="Pfam" id="PF07554">
    <property type="entry name" value="FIVAR"/>
    <property type="match status" value="3"/>
</dbReference>
<feature type="compositionally biased region" description="Polar residues" evidence="4">
    <location>
        <begin position="39"/>
        <end position="60"/>
    </location>
</feature>
<dbReference type="Gene3D" id="2.40.220.10">
    <property type="entry name" value="Intramolecular Trans-sialidase, Domain 3"/>
    <property type="match status" value="1"/>
</dbReference>
<feature type="compositionally biased region" description="Basic and acidic residues" evidence="4">
    <location>
        <begin position="820"/>
        <end position="848"/>
    </location>
</feature>
<evidence type="ECO:0000256" key="5">
    <source>
        <dbReference type="SAM" id="Phobius"/>
    </source>
</evidence>
<comment type="similarity">
    <text evidence="2">Belongs to the glycosyl hydrolase 33 family.</text>
</comment>
<accession>A0A5N5RD03</accession>
<dbReference type="GO" id="GO:0004308">
    <property type="term" value="F:exo-alpha-sialidase activity"/>
    <property type="evidence" value="ECO:0007669"/>
    <property type="project" value="UniProtKB-EC"/>
</dbReference>
<dbReference type="InterPro" id="IPR036278">
    <property type="entry name" value="Sialidase_sf"/>
</dbReference>
<dbReference type="CDD" id="cd15482">
    <property type="entry name" value="Sialidase_non-viral"/>
    <property type="match status" value="1"/>
</dbReference>
<dbReference type="SUPFAM" id="SSF50939">
    <property type="entry name" value="Sialidases"/>
    <property type="match status" value="1"/>
</dbReference>
<comment type="catalytic activity">
    <reaction evidence="1">
        <text>Hydrolysis of alpha-(2-&gt;3)-, alpha-(2-&gt;6)-, alpha-(2-&gt;8)- glycosidic linkages of terminal sialic acid residues in oligosaccharides, glycoproteins, glycolipids, colominic acid and synthetic substrates.</text>
        <dbReference type="EC" id="3.2.1.18"/>
    </reaction>
</comment>
<dbReference type="GO" id="GO:0016020">
    <property type="term" value="C:membrane"/>
    <property type="evidence" value="ECO:0007669"/>
    <property type="project" value="TreeGrafter"/>
</dbReference>
<dbReference type="Proteomes" id="UP000326336">
    <property type="component" value="Unassembled WGS sequence"/>
</dbReference>
<gene>
    <name evidence="8" type="ORF">EHS19_09760</name>
</gene>
<feature type="transmembrane region" description="Helical" evidence="5">
    <location>
        <begin position="859"/>
        <end position="879"/>
    </location>
</feature>
<dbReference type="GO" id="GO:0006689">
    <property type="term" value="P:ganglioside catabolic process"/>
    <property type="evidence" value="ECO:0007669"/>
    <property type="project" value="TreeGrafter"/>
</dbReference>
<evidence type="ECO:0000256" key="3">
    <source>
        <dbReference type="ARBA" id="ARBA00012733"/>
    </source>
</evidence>
<dbReference type="PANTHER" id="PTHR10628">
    <property type="entry name" value="SIALIDASE"/>
    <property type="match status" value="1"/>
</dbReference>
<sequence>MTTASRQRRGMRRPAAIIAMLTAAASMTAALATVFPASADSSANDGTPLSSWTKPVSDNLSEPFPGVQSQALNSKMFRIPGLLTLHNGWVLASADVRWGTTADSPANIDAAVSLSKDGGKTWTLSMTDHFVDVKDATTDWNGVDWPTRPSSKADRNASFIDPSILQTADGTIFRIIDAMPAYVGNFNPNQVGKESTGLDAKGNMLIAKGTADQPGSTKASDYVYYIDDSSVFDATVNGRKQRLRPIRSIAGNAEQQVWVDAEYNLYTKSGDAYAPQMTKQYATATTKSDVDIQNNVFYSQAEWKVYPTSYIWMRTADVTADGLTWSEPRVLNGIKTTPQEGFLGTGVGLGTTVVKADGTERLLFPVYNNLGNVMRASVIYSDDHGATWHRGSSVPGSSTSESEIVRMPDGRLRMYSRNVSNYVASQVSSDYGQTWTNSAQDKQLQTGSNDKVSFINVKGTLTDTAGKTWGNLVMGSYTVSVKRVGGIVRIGSMADNGDVTWLNNNDIRYPTTESFSYSSLAQIDGNTIGLLREVTPDAGRILYDTFTITELLDKSGKTGWTYTADTSELDAAITTIDGEKLNESDYTAKSWKPFAAALANAREVSARTGATTGEVSDALSGLLDAREALVRRADNAELTALIGRIEAEINAGRLSESTYTPAAWRAFEIAIADAKRVAADTDATTDQIGEAYAQLEQRRKALDESLRPTAAEGKALLDEIVKVTGDNAPVQSKYTEQSWAAFQAALKYAEGIANSDNPTKAEVTAATERLAAATKALVERNGGTGGGDNSGTGDNGTGGDNGAGGNGGNGGQNGGGDTGTDTKPDDHQPDPSKKPGKDPAKNPSKPDGDGGLADTGSTAGMIALVAAGLIAAAGVSVALRRRA</sequence>
<feature type="region of interest" description="Disordered" evidence="4">
    <location>
        <begin position="778"/>
        <end position="856"/>
    </location>
</feature>
<dbReference type="GO" id="GO:0009313">
    <property type="term" value="P:oligosaccharide catabolic process"/>
    <property type="evidence" value="ECO:0007669"/>
    <property type="project" value="TreeGrafter"/>
</dbReference>
<dbReference type="Pfam" id="PF13088">
    <property type="entry name" value="BNR_2"/>
    <property type="match status" value="1"/>
</dbReference>
<proteinExistence type="inferred from homology"/>
<comment type="caution">
    <text evidence="8">The sequence shown here is derived from an EMBL/GenBank/DDBJ whole genome shotgun (WGS) entry which is preliminary data.</text>
</comment>
<dbReference type="OrthoDB" id="7294637at2"/>
<keyword evidence="5" id="KW-0812">Transmembrane</keyword>
<evidence type="ECO:0000313" key="9">
    <source>
        <dbReference type="Proteomes" id="UP000326336"/>
    </source>
</evidence>
<evidence type="ECO:0000256" key="4">
    <source>
        <dbReference type="SAM" id="MobiDB-lite"/>
    </source>
</evidence>
<dbReference type="EMBL" id="RQSP01000056">
    <property type="protein sequence ID" value="KAB5604782.1"/>
    <property type="molecule type" value="Genomic_DNA"/>
</dbReference>
<organism evidence="8 9">
    <name type="scientific">Bifidobacterium jacchi</name>
    <dbReference type="NCBI Taxonomy" id="2490545"/>
    <lineage>
        <taxon>Bacteria</taxon>
        <taxon>Bacillati</taxon>
        <taxon>Actinomycetota</taxon>
        <taxon>Actinomycetes</taxon>
        <taxon>Bifidobacteriales</taxon>
        <taxon>Bifidobacteriaceae</taxon>
        <taxon>Bifidobacterium</taxon>
    </lineage>
</organism>
<keyword evidence="5" id="KW-1133">Transmembrane helix</keyword>
<dbReference type="RefSeq" id="WP_151917573.1">
    <property type="nucleotide sequence ID" value="NZ_RQSP01000056.1"/>
</dbReference>
<evidence type="ECO:0000313" key="8">
    <source>
        <dbReference type="EMBL" id="KAB5604782.1"/>
    </source>
</evidence>
<dbReference type="EC" id="3.2.1.18" evidence="3"/>
<feature type="compositionally biased region" description="Gly residues" evidence="4">
    <location>
        <begin position="782"/>
        <end position="818"/>
    </location>
</feature>
<feature type="signal peptide" evidence="6">
    <location>
        <begin position="1"/>
        <end position="39"/>
    </location>
</feature>
<name>A0A5N5RD03_9BIFI</name>
<evidence type="ECO:0000259" key="7">
    <source>
        <dbReference type="Pfam" id="PF13088"/>
    </source>
</evidence>
<dbReference type="GO" id="GO:0005737">
    <property type="term" value="C:cytoplasm"/>
    <property type="evidence" value="ECO:0007669"/>
    <property type="project" value="TreeGrafter"/>
</dbReference>
<feature type="domain" description="Sialidase" evidence="7">
    <location>
        <begin position="311"/>
        <end position="439"/>
    </location>
</feature>
<evidence type="ECO:0000256" key="1">
    <source>
        <dbReference type="ARBA" id="ARBA00000427"/>
    </source>
</evidence>
<keyword evidence="9" id="KW-1185">Reference proteome</keyword>
<dbReference type="Gene3D" id="2.120.10.10">
    <property type="match status" value="1"/>
</dbReference>
<dbReference type="InterPro" id="IPR023364">
    <property type="entry name" value="Trans_sialidase_dom3"/>
</dbReference>
<feature type="region of interest" description="Disordered" evidence="4">
    <location>
        <begin position="39"/>
        <end position="62"/>
    </location>
</feature>
<dbReference type="Gene3D" id="1.20.1270.70">
    <property type="entry name" value="Designed single chain three-helix bundle"/>
    <property type="match status" value="3"/>
</dbReference>
<reference evidence="8 9" key="1">
    <citation type="journal article" date="2019" name="Int. J. Syst. Evol. Microbiol.">
        <title>Bifidobacterium jacchi sp. nov., isolated from the faeces of a baby common marmoset (Callithrix jacchus).</title>
        <authorList>
            <person name="Modesto M."/>
            <person name="Watanabe K."/>
            <person name="Arita M."/>
            <person name="Satti M."/>
            <person name="Oki K."/>
            <person name="Sciavilla P."/>
            <person name="Patavino C."/>
            <person name="Camma C."/>
            <person name="Michelini S."/>
            <person name="Sgorbati B."/>
            <person name="Mattarelli P."/>
        </authorList>
    </citation>
    <scope>NUCLEOTIDE SEQUENCE [LARGE SCALE GENOMIC DNA]</scope>
    <source>
        <strain evidence="8 9">MRM 9.3</strain>
    </source>
</reference>
<dbReference type="InterPro" id="IPR026856">
    <property type="entry name" value="Sialidase_fam"/>
</dbReference>